<keyword evidence="3" id="KW-0813">Transport</keyword>
<accession>A0A0R3MSN1</accession>
<dbReference type="Gene3D" id="3.90.76.10">
    <property type="entry name" value="Dipeptide-binding Protein, Domain 1"/>
    <property type="match status" value="1"/>
</dbReference>
<dbReference type="SUPFAM" id="SSF53850">
    <property type="entry name" value="Periplasmic binding protein-like II"/>
    <property type="match status" value="1"/>
</dbReference>
<dbReference type="PANTHER" id="PTHR30290">
    <property type="entry name" value="PERIPLASMIC BINDING COMPONENT OF ABC TRANSPORTER"/>
    <property type="match status" value="1"/>
</dbReference>
<dbReference type="Pfam" id="PF00496">
    <property type="entry name" value="SBP_bac_5"/>
    <property type="match status" value="1"/>
</dbReference>
<dbReference type="GO" id="GO:0030288">
    <property type="term" value="C:outer membrane-bounded periplasmic space"/>
    <property type="evidence" value="ECO:0007669"/>
    <property type="project" value="UniProtKB-ARBA"/>
</dbReference>
<evidence type="ECO:0000259" key="6">
    <source>
        <dbReference type="Pfam" id="PF00496"/>
    </source>
</evidence>
<dbReference type="GO" id="GO:0015833">
    <property type="term" value="P:peptide transport"/>
    <property type="evidence" value="ECO:0007669"/>
    <property type="project" value="TreeGrafter"/>
</dbReference>
<dbReference type="InterPro" id="IPR000914">
    <property type="entry name" value="SBP_5_dom"/>
</dbReference>
<feature type="chain" id="PRO_5006444496" description="Solute-binding protein family 5 domain-containing protein" evidence="5">
    <location>
        <begin position="24"/>
        <end position="523"/>
    </location>
</feature>
<gene>
    <name evidence="7" type="ORF">CQ14_00805</name>
</gene>
<dbReference type="Proteomes" id="UP000051660">
    <property type="component" value="Unassembled WGS sequence"/>
</dbReference>
<dbReference type="EMBL" id="LLYB01000071">
    <property type="protein sequence ID" value="KRR22865.1"/>
    <property type="molecule type" value="Genomic_DNA"/>
</dbReference>
<protein>
    <recommendedName>
        <fullName evidence="6">Solute-binding protein family 5 domain-containing protein</fullName>
    </recommendedName>
</protein>
<dbReference type="Gene3D" id="3.40.190.10">
    <property type="entry name" value="Periplasmic binding protein-like II"/>
    <property type="match status" value="1"/>
</dbReference>
<evidence type="ECO:0000313" key="8">
    <source>
        <dbReference type="Proteomes" id="UP000051660"/>
    </source>
</evidence>
<dbReference type="Gene3D" id="3.10.105.10">
    <property type="entry name" value="Dipeptide-binding Protein, Domain 3"/>
    <property type="match status" value="1"/>
</dbReference>
<sequence length="523" mass="59277">MRNMLTGAVALLGAAGICWTAEAQTLRVMKSLDAPHYDGQRTTWSPTSDIVNMFQDTLVALDWDGKTAIPYLAKSWTISEDGKTYVFKLRDDVTFCSGKKFTAADVVYSFKRLKDPETKAPYAWRAGEIKELRAPDPYTVEYELNEPYSELLLQLSMYTNAIHNQESVEALGKDYGIKGIDGTGPWCFESWQPRTEIVLKRHDAYKWGPSMYQNRGPVKFEKVSIKIVPEDASRVAAIMGGQFDLSHQVPLAFIQQVKAAPNLTVQEAQPNFQLMYYGYKITRPMVADKRVREAMNIAINRAEIVKGILLGNAEPAFTFVDPKALDFADKTKGIIKEDVERAKKLLDEAGWKVGSDGIREKDGMKLAPRVLFTQVAYFPRVSEAIQGYMRKIGIDWKIVGYDSTIAPAEMGKQDYELWTVTVPYLSAGELMNVYFNSKNIPTPNRMNWKDDETDEWLRAGRAALTDTERALNYARVQEKVTSEHLMMPVMNIAMYTVSSKKLKGVRPHMLYQNTFYKGLDLSF</sequence>
<evidence type="ECO:0000256" key="1">
    <source>
        <dbReference type="ARBA" id="ARBA00004418"/>
    </source>
</evidence>
<feature type="signal peptide" evidence="5">
    <location>
        <begin position="1"/>
        <end position="23"/>
    </location>
</feature>
<dbReference type="PANTHER" id="PTHR30290:SF10">
    <property type="entry name" value="PERIPLASMIC OLIGOPEPTIDE-BINDING PROTEIN-RELATED"/>
    <property type="match status" value="1"/>
</dbReference>
<dbReference type="OrthoDB" id="9801912at2"/>
<proteinExistence type="inferred from homology"/>
<comment type="similarity">
    <text evidence="2">Belongs to the bacterial solute-binding protein 5 family.</text>
</comment>
<organism evidence="7 8">
    <name type="scientific">Bradyrhizobium lablabi</name>
    <dbReference type="NCBI Taxonomy" id="722472"/>
    <lineage>
        <taxon>Bacteria</taxon>
        <taxon>Pseudomonadati</taxon>
        <taxon>Pseudomonadota</taxon>
        <taxon>Alphaproteobacteria</taxon>
        <taxon>Hyphomicrobiales</taxon>
        <taxon>Nitrobacteraceae</taxon>
        <taxon>Bradyrhizobium</taxon>
    </lineage>
</organism>
<dbReference type="InterPro" id="IPR030678">
    <property type="entry name" value="Peptide/Ni-bd"/>
</dbReference>
<dbReference type="GO" id="GO:0043190">
    <property type="term" value="C:ATP-binding cassette (ABC) transporter complex"/>
    <property type="evidence" value="ECO:0007669"/>
    <property type="project" value="InterPro"/>
</dbReference>
<dbReference type="PIRSF" id="PIRSF002741">
    <property type="entry name" value="MppA"/>
    <property type="match status" value="1"/>
</dbReference>
<dbReference type="GO" id="GO:1904680">
    <property type="term" value="F:peptide transmembrane transporter activity"/>
    <property type="evidence" value="ECO:0007669"/>
    <property type="project" value="TreeGrafter"/>
</dbReference>
<comment type="subcellular location">
    <subcellularLocation>
        <location evidence="1">Periplasm</location>
    </subcellularLocation>
</comment>
<evidence type="ECO:0000256" key="5">
    <source>
        <dbReference type="SAM" id="SignalP"/>
    </source>
</evidence>
<evidence type="ECO:0000313" key="7">
    <source>
        <dbReference type="EMBL" id="KRR22865.1"/>
    </source>
</evidence>
<dbReference type="RefSeq" id="WP_057859229.1">
    <property type="nucleotide sequence ID" value="NZ_LLYB01000071.1"/>
</dbReference>
<dbReference type="AlphaFoldDB" id="A0A0R3MSN1"/>
<dbReference type="InterPro" id="IPR039424">
    <property type="entry name" value="SBP_5"/>
</dbReference>
<feature type="domain" description="Solute-binding protein family 5" evidence="6">
    <location>
        <begin position="69"/>
        <end position="419"/>
    </location>
</feature>
<evidence type="ECO:0000256" key="3">
    <source>
        <dbReference type="ARBA" id="ARBA00022448"/>
    </source>
</evidence>
<evidence type="ECO:0000256" key="4">
    <source>
        <dbReference type="ARBA" id="ARBA00022729"/>
    </source>
</evidence>
<comment type="caution">
    <text evidence="7">The sequence shown here is derived from an EMBL/GenBank/DDBJ whole genome shotgun (WGS) entry which is preliminary data.</text>
</comment>
<keyword evidence="4 5" id="KW-0732">Signal</keyword>
<reference evidence="7 8" key="1">
    <citation type="submission" date="2014-03" db="EMBL/GenBank/DDBJ databases">
        <title>Bradyrhizobium valentinum sp. nov., isolated from effective nodules of Lupinus mariae-josephae, a lupine endemic of basic-lime soils in Eastern Spain.</title>
        <authorList>
            <person name="Duran D."/>
            <person name="Rey L."/>
            <person name="Navarro A."/>
            <person name="Busquets A."/>
            <person name="Imperial J."/>
            <person name="Ruiz-Argueso T."/>
        </authorList>
    </citation>
    <scope>NUCLEOTIDE SEQUENCE [LARGE SCALE GENOMIC DNA]</scope>
    <source>
        <strain evidence="7 8">CCBAU 23086</strain>
    </source>
</reference>
<name>A0A0R3MSN1_9BRAD</name>
<evidence type="ECO:0000256" key="2">
    <source>
        <dbReference type="ARBA" id="ARBA00005695"/>
    </source>
</evidence>